<name>A0A832V0T7_9ARCH</name>
<dbReference type="AlphaFoldDB" id="A0A832V0T7"/>
<evidence type="ECO:0000256" key="1">
    <source>
        <dbReference type="SAM" id="Phobius"/>
    </source>
</evidence>
<dbReference type="Proteomes" id="UP000604391">
    <property type="component" value="Unassembled WGS sequence"/>
</dbReference>
<proteinExistence type="predicted"/>
<accession>A0A832V0T7</accession>
<reference evidence="2 3" key="1">
    <citation type="journal article" name="Nat. Commun.">
        <title>Undinarchaeota illuminate DPANN phylogeny and the impact of gene transfer on archaeal evolution.</title>
        <authorList>
            <person name="Dombrowski N."/>
            <person name="Williams T.A."/>
            <person name="Sun J."/>
            <person name="Woodcroft B.J."/>
            <person name="Lee J.H."/>
            <person name="Minh B.Q."/>
            <person name="Rinke C."/>
            <person name="Spang A."/>
        </authorList>
    </citation>
    <scope>NUCLEOTIDE SEQUENCE [LARGE SCALE GENOMIC DNA]</scope>
    <source>
        <strain evidence="2">MAG_bin17</strain>
    </source>
</reference>
<feature type="transmembrane region" description="Helical" evidence="1">
    <location>
        <begin position="9"/>
        <end position="29"/>
    </location>
</feature>
<keyword evidence="1" id="KW-0472">Membrane</keyword>
<evidence type="ECO:0000313" key="3">
    <source>
        <dbReference type="Proteomes" id="UP000604391"/>
    </source>
</evidence>
<dbReference type="EMBL" id="DVAD01000015">
    <property type="protein sequence ID" value="HIJ99792.1"/>
    <property type="molecule type" value="Genomic_DNA"/>
</dbReference>
<keyword evidence="3" id="KW-1185">Reference proteome</keyword>
<keyword evidence="1" id="KW-1133">Transmembrane helix</keyword>
<gene>
    <name evidence="2" type="ORF">H1011_03140</name>
</gene>
<protein>
    <submittedName>
        <fullName evidence="2">Uncharacterized protein</fullName>
    </submittedName>
</protein>
<organism evidence="2 3">
    <name type="scientific">Candidatus Undinarchaeum marinum</name>
    <dbReference type="NCBI Taxonomy" id="2756141"/>
    <lineage>
        <taxon>Archaea</taxon>
        <taxon>Candidatus Undinarchaeota</taxon>
        <taxon>Candidatus Undinarchaeia</taxon>
        <taxon>Candidatus Undinarchaeales</taxon>
        <taxon>Candidatus Undinarchaeaceae</taxon>
        <taxon>Candidatus Undinarchaeum</taxon>
    </lineage>
</organism>
<keyword evidence="1" id="KW-0812">Transmembrane</keyword>
<comment type="caution">
    <text evidence="2">The sequence shown here is derived from an EMBL/GenBank/DDBJ whole genome shotgun (WGS) entry which is preliminary data.</text>
</comment>
<evidence type="ECO:0000313" key="2">
    <source>
        <dbReference type="EMBL" id="HIJ99792.1"/>
    </source>
</evidence>
<sequence>MQGKIKTNIAILAIIPTAIIVIMLILSSIGSFNISLSGFTTAGSNNTTLMASVNVSETITLSLSAATINFGALVQGTANNTTNDAPNPFVLVNGGNIGIDLTIKMNQSPFSGTGSGNNTNTFRFKAGNCSTIVCGTGNSSFFNWGTSQTNFQNFTTVNQNLIKNLSYSSGNDVAEAEILLSVPSDESTGSKSVSITFTASKTG</sequence>